<feature type="signal peptide" evidence="2">
    <location>
        <begin position="1"/>
        <end position="16"/>
    </location>
</feature>
<sequence length="327" mass="36535">MFRLFCLVLIVTEVLTSEYSLLDQDYYDLDQAPEIYKQFLQKYNKESSSNRFEIFKENLRKINKYKENNSQNSYGINHFTDLTFEEISECYLGLNGNFTSGDVIEYKPSGEKLPSELDWRTNGYVTEVKDQMNCGSCFAFSAVGNIEGQYAKAHSTTAISLSNQQAFDCSLTPSCKAGGMPHKVFKALAEQGGSMTEADYPYEHVKGQCRTDKSKIAVTVTGGSQLGVNDEDSLQDALANYGPLSICICVNDEFKHMRGNSIFTPTVSCPTINHAVLLVGYGKDGETEFWIIKNSWGVYWADQGYFRLIKGRQAIKIGTYAALATVA</sequence>
<comment type="similarity">
    <text evidence="1">Belongs to the peptidase C1 family.</text>
</comment>
<dbReference type="CDD" id="cd02248">
    <property type="entry name" value="Peptidase_C1A"/>
    <property type="match status" value="1"/>
</dbReference>
<dbReference type="InterPro" id="IPR038765">
    <property type="entry name" value="Papain-like_cys_pep_sf"/>
</dbReference>
<name>A0A821T8L7_9NEOP</name>
<keyword evidence="6" id="KW-1185">Reference proteome</keyword>
<dbReference type="GO" id="GO:0008234">
    <property type="term" value="F:cysteine-type peptidase activity"/>
    <property type="evidence" value="ECO:0007669"/>
    <property type="project" value="InterPro"/>
</dbReference>
<dbReference type="InterPro" id="IPR013128">
    <property type="entry name" value="Peptidase_C1A"/>
</dbReference>
<dbReference type="InterPro" id="IPR039417">
    <property type="entry name" value="Peptidase_C1A_papain-like"/>
</dbReference>
<dbReference type="InterPro" id="IPR000668">
    <property type="entry name" value="Peptidase_C1A_C"/>
</dbReference>
<dbReference type="SUPFAM" id="SSF54001">
    <property type="entry name" value="Cysteine proteinases"/>
    <property type="match status" value="1"/>
</dbReference>
<protein>
    <submittedName>
        <fullName evidence="5">Uncharacterized protein</fullName>
    </submittedName>
</protein>
<dbReference type="InterPro" id="IPR025660">
    <property type="entry name" value="Pept_his_AS"/>
</dbReference>
<evidence type="ECO:0000313" key="6">
    <source>
        <dbReference type="Proteomes" id="UP000663880"/>
    </source>
</evidence>
<dbReference type="PRINTS" id="PR00705">
    <property type="entry name" value="PAPAIN"/>
</dbReference>
<dbReference type="InterPro" id="IPR013201">
    <property type="entry name" value="Prot_inhib_I29"/>
</dbReference>
<reference evidence="5" key="1">
    <citation type="submission" date="2021-02" db="EMBL/GenBank/DDBJ databases">
        <authorList>
            <person name="Steward A R."/>
        </authorList>
    </citation>
    <scope>NUCLEOTIDE SEQUENCE</scope>
</reference>
<dbReference type="AlphaFoldDB" id="A0A821T8L7"/>
<dbReference type="PANTHER" id="PTHR12411">
    <property type="entry name" value="CYSTEINE PROTEASE FAMILY C1-RELATED"/>
    <property type="match status" value="1"/>
</dbReference>
<dbReference type="Pfam" id="PF00112">
    <property type="entry name" value="Peptidase_C1"/>
    <property type="match status" value="1"/>
</dbReference>
<evidence type="ECO:0000313" key="5">
    <source>
        <dbReference type="EMBL" id="CAF4871379.1"/>
    </source>
</evidence>
<feature type="domain" description="Cathepsin propeptide inhibitor" evidence="4">
    <location>
        <begin position="36"/>
        <end position="87"/>
    </location>
</feature>
<dbReference type="SMART" id="SM00645">
    <property type="entry name" value="Pept_C1"/>
    <property type="match status" value="1"/>
</dbReference>
<gene>
    <name evidence="5" type="ORF">PMACD_LOCUS8793</name>
</gene>
<feature type="chain" id="PRO_5032681163" evidence="2">
    <location>
        <begin position="17"/>
        <end position="327"/>
    </location>
</feature>
<proteinExistence type="inferred from homology"/>
<dbReference type="PROSITE" id="PS00639">
    <property type="entry name" value="THIOL_PROTEASE_HIS"/>
    <property type="match status" value="1"/>
</dbReference>
<evidence type="ECO:0000256" key="1">
    <source>
        <dbReference type="ARBA" id="ARBA00008455"/>
    </source>
</evidence>
<evidence type="ECO:0000256" key="2">
    <source>
        <dbReference type="SAM" id="SignalP"/>
    </source>
</evidence>
<organism evidence="5 6">
    <name type="scientific">Pieris macdunnoughi</name>
    <dbReference type="NCBI Taxonomy" id="345717"/>
    <lineage>
        <taxon>Eukaryota</taxon>
        <taxon>Metazoa</taxon>
        <taxon>Ecdysozoa</taxon>
        <taxon>Arthropoda</taxon>
        <taxon>Hexapoda</taxon>
        <taxon>Insecta</taxon>
        <taxon>Pterygota</taxon>
        <taxon>Neoptera</taxon>
        <taxon>Endopterygota</taxon>
        <taxon>Lepidoptera</taxon>
        <taxon>Glossata</taxon>
        <taxon>Ditrysia</taxon>
        <taxon>Papilionoidea</taxon>
        <taxon>Pieridae</taxon>
        <taxon>Pierinae</taxon>
        <taxon>Pieris</taxon>
    </lineage>
</organism>
<dbReference type="SMART" id="SM00848">
    <property type="entry name" value="Inhibitor_I29"/>
    <property type="match status" value="1"/>
</dbReference>
<keyword evidence="2" id="KW-0732">Signal</keyword>
<dbReference type="Gene3D" id="3.90.70.10">
    <property type="entry name" value="Cysteine proteinases"/>
    <property type="match status" value="1"/>
</dbReference>
<evidence type="ECO:0000259" key="3">
    <source>
        <dbReference type="SMART" id="SM00645"/>
    </source>
</evidence>
<dbReference type="OrthoDB" id="10253408at2759"/>
<feature type="domain" description="Peptidase C1A papain C-terminal" evidence="3">
    <location>
        <begin position="113"/>
        <end position="325"/>
    </location>
</feature>
<accession>A0A821T8L7</accession>
<evidence type="ECO:0000259" key="4">
    <source>
        <dbReference type="SMART" id="SM00848"/>
    </source>
</evidence>
<comment type="caution">
    <text evidence="5">The sequence shown here is derived from an EMBL/GenBank/DDBJ whole genome shotgun (WGS) entry which is preliminary data.</text>
</comment>
<dbReference type="GO" id="GO:0006508">
    <property type="term" value="P:proteolysis"/>
    <property type="evidence" value="ECO:0007669"/>
    <property type="project" value="InterPro"/>
</dbReference>
<dbReference type="Pfam" id="PF08246">
    <property type="entry name" value="Inhibitor_I29"/>
    <property type="match status" value="1"/>
</dbReference>
<dbReference type="Proteomes" id="UP000663880">
    <property type="component" value="Unassembled WGS sequence"/>
</dbReference>
<dbReference type="EMBL" id="CAJOBZ010000023">
    <property type="protein sequence ID" value="CAF4871379.1"/>
    <property type="molecule type" value="Genomic_DNA"/>
</dbReference>